<evidence type="ECO:0000313" key="2">
    <source>
        <dbReference type="EMBL" id="ETN37925.1"/>
    </source>
</evidence>
<feature type="region of interest" description="Disordered" evidence="1">
    <location>
        <begin position="128"/>
        <end position="150"/>
    </location>
</feature>
<dbReference type="VEuPathDB" id="FungiDB:HMPREF1541_07548"/>
<dbReference type="HOGENOM" id="CLU_1740459_0_0_1"/>
<organism evidence="2 3">
    <name type="scientific">Cyphellophora europaea (strain CBS 101466)</name>
    <name type="common">Phialophora europaea</name>
    <dbReference type="NCBI Taxonomy" id="1220924"/>
    <lineage>
        <taxon>Eukaryota</taxon>
        <taxon>Fungi</taxon>
        <taxon>Dikarya</taxon>
        <taxon>Ascomycota</taxon>
        <taxon>Pezizomycotina</taxon>
        <taxon>Eurotiomycetes</taxon>
        <taxon>Chaetothyriomycetidae</taxon>
        <taxon>Chaetothyriales</taxon>
        <taxon>Cyphellophoraceae</taxon>
        <taxon>Cyphellophora</taxon>
    </lineage>
</organism>
<proteinExistence type="predicted"/>
<sequence length="150" mass="16813">MSTPKPGADAPATKPQAPLPQAEDTSHNTNSSNDDDDDARASPSSPENCPHDSLARGLNRYTCPECHARLEANIDDVLRQVMIREGWTEEELEQVGSMQRFAGTPVKEIRPTEGASVEERRAQFAREVMREQDSRRDRARRWRAERAEGG</sequence>
<dbReference type="OrthoDB" id="10347779at2759"/>
<feature type="region of interest" description="Disordered" evidence="1">
    <location>
        <begin position="1"/>
        <end position="57"/>
    </location>
</feature>
<dbReference type="EMBL" id="KB822723">
    <property type="protein sequence ID" value="ETN37925.1"/>
    <property type="molecule type" value="Genomic_DNA"/>
</dbReference>
<dbReference type="RefSeq" id="XP_008720094.1">
    <property type="nucleotide sequence ID" value="XM_008721872.1"/>
</dbReference>
<dbReference type="Proteomes" id="UP000030752">
    <property type="component" value="Unassembled WGS sequence"/>
</dbReference>
<evidence type="ECO:0000313" key="3">
    <source>
        <dbReference type="Proteomes" id="UP000030752"/>
    </source>
</evidence>
<dbReference type="InParanoid" id="W2RNN8"/>
<protein>
    <submittedName>
        <fullName evidence="2">Uncharacterized protein</fullName>
    </submittedName>
</protein>
<accession>W2RNN8</accession>
<keyword evidence="3" id="KW-1185">Reference proteome</keyword>
<dbReference type="eggNOG" id="ENOG502T5GZ">
    <property type="taxonomic scope" value="Eukaryota"/>
</dbReference>
<name>W2RNN8_CYPE1</name>
<evidence type="ECO:0000256" key="1">
    <source>
        <dbReference type="SAM" id="MobiDB-lite"/>
    </source>
</evidence>
<dbReference type="GeneID" id="19974887"/>
<gene>
    <name evidence="2" type="ORF">HMPREF1541_07548</name>
</gene>
<dbReference type="AlphaFoldDB" id="W2RNN8"/>
<reference evidence="2 3" key="1">
    <citation type="submission" date="2013-03" db="EMBL/GenBank/DDBJ databases">
        <title>The Genome Sequence of Phialophora europaea CBS 101466.</title>
        <authorList>
            <consortium name="The Broad Institute Genomics Platform"/>
            <person name="Cuomo C."/>
            <person name="de Hoog S."/>
            <person name="Gorbushina A."/>
            <person name="Walker B."/>
            <person name="Young S.K."/>
            <person name="Zeng Q."/>
            <person name="Gargeya S."/>
            <person name="Fitzgerald M."/>
            <person name="Haas B."/>
            <person name="Abouelleil A."/>
            <person name="Allen A.W."/>
            <person name="Alvarado L."/>
            <person name="Arachchi H.M."/>
            <person name="Berlin A.M."/>
            <person name="Chapman S.B."/>
            <person name="Gainer-Dewar J."/>
            <person name="Goldberg J."/>
            <person name="Griggs A."/>
            <person name="Gujja S."/>
            <person name="Hansen M."/>
            <person name="Howarth C."/>
            <person name="Imamovic A."/>
            <person name="Ireland A."/>
            <person name="Larimer J."/>
            <person name="McCowan C."/>
            <person name="Murphy C."/>
            <person name="Pearson M."/>
            <person name="Poon T.W."/>
            <person name="Priest M."/>
            <person name="Roberts A."/>
            <person name="Saif S."/>
            <person name="Shea T."/>
            <person name="Sisk P."/>
            <person name="Sykes S."/>
            <person name="Wortman J."/>
            <person name="Nusbaum C."/>
            <person name="Birren B."/>
        </authorList>
    </citation>
    <scope>NUCLEOTIDE SEQUENCE [LARGE SCALE GENOMIC DNA]</scope>
    <source>
        <strain evidence="2 3">CBS 101466</strain>
    </source>
</reference>